<organism evidence="7 8">
    <name type="scientific">Candidatus Avipropionibacterium avicola</name>
    <dbReference type="NCBI Taxonomy" id="2840701"/>
    <lineage>
        <taxon>Bacteria</taxon>
        <taxon>Bacillati</taxon>
        <taxon>Actinomycetota</taxon>
        <taxon>Actinomycetes</taxon>
        <taxon>Propionibacteriales</taxon>
        <taxon>Propionibacteriaceae</taxon>
        <taxon>Propionibacteriaceae incertae sedis</taxon>
        <taxon>Candidatus Avipropionibacterium</taxon>
    </lineage>
</organism>
<gene>
    <name evidence="7" type="ORF">IAA98_12615</name>
</gene>
<evidence type="ECO:0000313" key="8">
    <source>
        <dbReference type="Proteomes" id="UP000886842"/>
    </source>
</evidence>
<reference evidence="7" key="2">
    <citation type="journal article" date="2021" name="PeerJ">
        <title>Extensive microbial diversity within the chicken gut microbiome revealed by metagenomics and culture.</title>
        <authorList>
            <person name="Gilroy R."/>
            <person name="Ravi A."/>
            <person name="Getino M."/>
            <person name="Pursley I."/>
            <person name="Horton D.L."/>
            <person name="Alikhan N.F."/>
            <person name="Baker D."/>
            <person name="Gharbi K."/>
            <person name="Hall N."/>
            <person name="Watson M."/>
            <person name="Adriaenssens E.M."/>
            <person name="Foster-Nyarko E."/>
            <person name="Jarju S."/>
            <person name="Secka A."/>
            <person name="Antonio M."/>
            <person name="Oren A."/>
            <person name="Chaudhuri R.R."/>
            <person name="La Ragione R."/>
            <person name="Hildebrand F."/>
            <person name="Pallen M.J."/>
        </authorList>
    </citation>
    <scope>NUCLEOTIDE SEQUENCE</scope>
    <source>
        <strain evidence="7">ChiGjej1B1-24693</strain>
    </source>
</reference>
<name>A0A9D1H1K9_9ACTN</name>
<dbReference type="InterPro" id="IPR010432">
    <property type="entry name" value="RDD"/>
</dbReference>
<evidence type="ECO:0000256" key="5">
    <source>
        <dbReference type="SAM" id="Phobius"/>
    </source>
</evidence>
<comment type="subcellular location">
    <subcellularLocation>
        <location evidence="1">Membrane</location>
        <topology evidence="1">Multi-pass membrane protein</topology>
    </subcellularLocation>
</comment>
<sequence length="271" mass="30097">MATSGNETQIITGDAVLLEVRPARVPARVLSALVDMVIVLIGNLLWTWVLWRVRGESDALFNSVDLIGYILISLGYPIATETLTRGRTVGALATGLRVTRDDGGVIRFRHALIRWITFWAVDVAPWTALLGGLVCACLHPQGKRIGDLLAGTMVVRVRAPRPPTELPEVPPELAAWAARLELGRVPSELLTAARQFIQRRQRLLRHPRTSIAKDLASKIYARTSPPPPSPLEPEDYLAVVVAERRRREIDRINGARQEWVPTSQELPAGWR</sequence>
<dbReference type="GO" id="GO:0016020">
    <property type="term" value="C:membrane"/>
    <property type="evidence" value="ECO:0007669"/>
    <property type="project" value="UniProtKB-SubCell"/>
</dbReference>
<feature type="transmembrane region" description="Helical" evidence="5">
    <location>
        <begin position="29"/>
        <end position="48"/>
    </location>
</feature>
<dbReference type="PANTHER" id="PTHR38480:SF1">
    <property type="entry name" value="SLR0254 PROTEIN"/>
    <property type="match status" value="1"/>
</dbReference>
<evidence type="ECO:0000259" key="6">
    <source>
        <dbReference type="Pfam" id="PF06271"/>
    </source>
</evidence>
<dbReference type="AlphaFoldDB" id="A0A9D1H1K9"/>
<keyword evidence="3 5" id="KW-1133">Transmembrane helix</keyword>
<proteinExistence type="predicted"/>
<evidence type="ECO:0000256" key="4">
    <source>
        <dbReference type="ARBA" id="ARBA00023136"/>
    </source>
</evidence>
<protein>
    <submittedName>
        <fullName evidence="7">RDD family protein</fullName>
    </submittedName>
</protein>
<dbReference type="Pfam" id="PF06271">
    <property type="entry name" value="RDD"/>
    <property type="match status" value="1"/>
</dbReference>
<dbReference type="Proteomes" id="UP000886842">
    <property type="component" value="Unassembled WGS sequence"/>
</dbReference>
<reference evidence="7" key="1">
    <citation type="submission" date="2020-10" db="EMBL/GenBank/DDBJ databases">
        <authorList>
            <person name="Gilroy R."/>
        </authorList>
    </citation>
    <scope>NUCLEOTIDE SEQUENCE</scope>
    <source>
        <strain evidence="7">ChiGjej1B1-24693</strain>
    </source>
</reference>
<evidence type="ECO:0000256" key="2">
    <source>
        <dbReference type="ARBA" id="ARBA00022692"/>
    </source>
</evidence>
<feature type="domain" description="RDD" evidence="6">
    <location>
        <begin position="25"/>
        <end position="151"/>
    </location>
</feature>
<keyword evidence="2 5" id="KW-0812">Transmembrane</keyword>
<evidence type="ECO:0000313" key="7">
    <source>
        <dbReference type="EMBL" id="HIT76420.1"/>
    </source>
</evidence>
<dbReference type="PANTHER" id="PTHR38480">
    <property type="entry name" value="SLR0254 PROTEIN"/>
    <property type="match status" value="1"/>
</dbReference>
<keyword evidence="4 5" id="KW-0472">Membrane</keyword>
<dbReference type="EMBL" id="DVLP01000369">
    <property type="protein sequence ID" value="HIT76420.1"/>
    <property type="molecule type" value="Genomic_DNA"/>
</dbReference>
<comment type="caution">
    <text evidence="7">The sequence shown here is derived from an EMBL/GenBank/DDBJ whole genome shotgun (WGS) entry which is preliminary data.</text>
</comment>
<evidence type="ECO:0000256" key="3">
    <source>
        <dbReference type="ARBA" id="ARBA00022989"/>
    </source>
</evidence>
<evidence type="ECO:0000256" key="1">
    <source>
        <dbReference type="ARBA" id="ARBA00004141"/>
    </source>
</evidence>
<accession>A0A9D1H1K9</accession>